<feature type="compositionally biased region" description="Basic residues" evidence="1">
    <location>
        <begin position="16"/>
        <end position="32"/>
    </location>
</feature>
<organism evidence="3">
    <name type="scientific">Solanum lycopersicum</name>
    <name type="common">Tomato</name>
    <name type="synonym">Lycopersicon esculentum</name>
    <dbReference type="NCBI Taxonomy" id="4081"/>
    <lineage>
        <taxon>Eukaryota</taxon>
        <taxon>Viridiplantae</taxon>
        <taxon>Streptophyta</taxon>
        <taxon>Embryophyta</taxon>
        <taxon>Tracheophyta</taxon>
        <taxon>Spermatophyta</taxon>
        <taxon>Magnoliopsida</taxon>
        <taxon>eudicotyledons</taxon>
        <taxon>Gunneridae</taxon>
        <taxon>Pentapetalae</taxon>
        <taxon>asterids</taxon>
        <taxon>lamiids</taxon>
        <taxon>Solanales</taxon>
        <taxon>Solanaceae</taxon>
        <taxon>Solanoideae</taxon>
        <taxon>Solaneae</taxon>
        <taxon>Solanum</taxon>
        <taxon>Solanum subgen. Lycopersicon</taxon>
    </lineage>
</organism>
<reference evidence="3" key="2">
    <citation type="submission" date="2019-01" db="UniProtKB">
        <authorList>
            <consortium name="EnsemblPlants"/>
        </authorList>
    </citation>
    <scope>IDENTIFICATION</scope>
    <source>
        <strain evidence="3">cv. Heinz 1706</strain>
    </source>
</reference>
<accession>A0A3Q7FZF0</accession>
<protein>
    <recommendedName>
        <fullName evidence="2">Retrovirus-related Pol polyprotein from transposon TNT 1-94-like beta-barrel domain-containing protein</fullName>
    </recommendedName>
</protein>
<sequence>MGVDISQALVVENRGRSKSRGPKGCGKSKYRSKSKDGREPTICHYCSKPGHIQKFCYKLKRDQQNKKNDHHKEGDDKNTAATTSSSDDRVSLICATGECCHVDSSDTEWLIDTGASYHCVPNKEYFIDYRAGDFGSVKMGNQSSASIFGIGDIRIQTNVGCYLTLRDVRHIPDLRLNLLSANVLDEEGYKHTFGEDKWKLSKGSLTVARGKLCCTLYKTHLKVCSGDAPEDGHEIAHEHDHIEEVQLDVVVPQPDDEAVDVQHGESSNQGEKSSPQKKILGMEIARDRKVGKLWLSQEKYIERVLERFNMKNAKQVNTPLAAHFKLSKRCYPTTEKEKESMSHISYSSAVGSLMYAMVCTRPDIAHVVGLVSRYLANPSKVHWEAVKWILRYLRGTSNLSLCFGGGEPILEGFTDADMAGDLDNRKSTSGYLFKFAGGAISWQSKLQKCVALSTTEAEYIAAVEASKEMLWLKRFLQELGLKQSELQEIRPLDRSEIFTAGSQHIALHLDRSDRQSEFLIVCYRSWRVVSYLCCFVTPLTEMGVLATVAENDCHGMIVVE</sequence>
<dbReference type="EnsemblPlants" id="Solyc04g011963.1.1">
    <property type="protein sequence ID" value="Solyc04g011963.1.1"/>
    <property type="gene ID" value="Solyc04g011963.1"/>
</dbReference>
<dbReference type="InParanoid" id="A0A3Q7FZF0"/>
<dbReference type="PANTHER" id="PTHR11439">
    <property type="entry name" value="GAG-POL-RELATED RETROTRANSPOSON"/>
    <property type="match status" value="1"/>
</dbReference>
<evidence type="ECO:0000313" key="3">
    <source>
        <dbReference type="EnsemblPlants" id="Solyc04g011963.1.1"/>
    </source>
</evidence>
<dbReference type="STRING" id="4081.A0A3Q7FZF0"/>
<dbReference type="Pfam" id="PF22936">
    <property type="entry name" value="Pol_BBD"/>
    <property type="match status" value="1"/>
</dbReference>
<evidence type="ECO:0000313" key="4">
    <source>
        <dbReference type="Proteomes" id="UP000004994"/>
    </source>
</evidence>
<evidence type="ECO:0000259" key="2">
    <source>
        <dbReference type="Pfam" id="PF22936"/>
    </source>
</evidence>
<dbReference type="AlphaFoldDB" id="A0A3Q7FZF0"/>
<keyword evidence="4" id="KW-1185">Reference proteome</keyword>
<reference evidence="3" key="1">
    <citation type="journal article" date="2012" name="Nature">
        <title>The tomato genome sequence provides insights into fleshy fruit evolution.</title>
        <authorList>
            <consortium name="Tomato Genome Consortium"/>
        </authorList>
    </citation>
    <scope>NUCLEOTIDE SEQUENCE [LARGE SCALE GENOMIC DNA]</scope>
    <source>
        <strain evidence="3">cv. Heinz 1706</strain>
    </source>
</reference>
<dbReference type="Gramene" id="Solyc04g011963.1.1">
    <property type="protein sequence ID" value="Solyc04g011963.1.1"/>
    <property type="gene ID" value="Solyc04g011963.1"/>
</dbReference>
<name>A0A3Q7FZF0_SOLLC</name>
<dbReference type="PANTHER" id="PTHR11439:SF467">
    <property type="entry name" value="INTEGRASE CATALYTIC DOMAIN-CONTAINING PROTEIN"/>
    <property type="match status" value="1"/>
</dbReference>
<evidence type="ECO:0000256" key="1">
    <source>
        <dbReference type="SAM" id="MobiDB-lite"/>
    </source>
</evidence>
<dbReference type="OMA" id="HIEEVQL"/>
<dbReference type="CDD" id="cd09272">
    <property type="entry name" value="RNase_HI_RT_Ty1"/>
    <property type="match status" value="1"/>
</dbReference>
<dbReference type="InterPro" id="IPR054722">
    <property type="entry name" value="PolX-like_BBD"/>
</dbReference>
<feature type="domain" description="Retrovirus-related Pol polyprotein from transposon TNT 1-94-like beta-barrel" evidence="2">
    <location>
        <begin position="109"/>
        <end position="189"/>
    </location>
</feature>
<dbReference type="Proteomes" id="UP000004994">
    <property type="component" value="Chromosome 4"/>
</dbReference>
<proteinExistence type="predicted"/>
<feature type="region of interest" description="Disordered" evidence="1">
    <location>
        <begin position="1"/>
        <end position="38"/>
    </location>
</feature>